<feature type="compositionally biased region" description="Basic and acidic residues" evidence="1">
    <location>
        <begin position="474"/>
        <end position="486"/>
    </location>
</feature>
<evidence type="ECO:0000313" key="3">
    <source>
        <dbReference type="Proteomes" id="UP001165065"/>
    </source>
</evidence>
<accession>A0A9W7G5Y7</accession>
<evidence type="ECO:0000256" key="1">
    <source>
        <dbReference type="SAM" id="MobiDB-lite"/>
    </source>
</evidence>
<protein>
    <submittedName>
        <fullName evidence="2">Uncharacterized protein</fullName>
    </submittedName>
</protein>
<feature type="region of interest" description="Disordered" evidence="1">
    <location>
        <begin position="1153"/>
        <end position="1172"/>
    </location>
</feature>
<name>A0A9W7G5Y7_9STRA</name>
<dbReference type="OrthoDB" id="200138at2759"/>
<feature type="compositionally biased region" description="Basic and acidic residues" evidence="1">
    <location>
        <begin position="444"/>
        <end position="456"/>
    </location>
</feature>
<feature type="compositionally biased region" description="Low complexity" evidence="1">
    <location>
        <begin position="335"/>
        <end position="344"/>
    </location>
</feature>
<comment type="caution">
    <text evidence="2">The sequence shown here is derived from an EMBL/GenBank/DDBJ whole genome shotgun (WGS) entry which is preliminary data.</text>
</comment>
<organism evidence="2 3">
    <name type="scientific">Triparma columacea</name>
    <dbReference type="NCBI Taxonomy" id="722753"/>
    <lineage>
        <taxon>Eukaryota</taxon>
        <taxon>Sar</taxon>
        <taxon>Stramenopiles</taxon>
        <taxon>Ochrophyta</taxon>
        <taxon>Bolidophyceae</taxon>
        <taxon>Parmales</taxon>
        <taxon>Triparmaceae</taxon>
        <taxon>Triparma</taxon>
    </lineage>
</organism>
<feature type="region of interest" description="Disordered" evidence="1">
    <location>
        <begin position="287"/>
        <end position="700"/>
    </location>
</feature>
<feature type="compositionally biased region" description="Basic and acidic residues" evidence="1">
    <location>
        <begin position="594"/>
        <end position="607"/>
    </location>
</feature>
<reference evidence="3" key="1">
    <citation type="journal article" date="2023" name="Commun. Biol.">
        <title>Genome analysis of Parmales, the sister group of diatoms, reveals the evolutionary specialization of diatoms from phago-mixotrophs to photoautotrophs.</title>
        <authorList>
            <person name="Ban H."/>
            <person name="Sato S."/>
            <person name="Yoshikawa S."/>
            <person name="Yamada K."/>
            <person name="Nakamura Y."/>
            <person name="Ichinomiya M."/>
            <person name="Sato N."/>
            <person name="Blanc-Mathieu R."/>
            <person name="Endo H."/>
            <person name="Kuwata A."/>
            <person name="Ogata H."/>
        </authorList>
    </citation>
    <scope>NUCLEOTIDE SEQUENCE [LARGE SCALE GENOMIC DNA]</scope>
</reference>
<feature type="compositionally biased region" description="Basic and acidic residues" evidence="1">
    <location>
        <begin position="411"/>
        <end position="426"/>
    </location>
</feature>
<feature type="compositionally biased region" description="Basic and acidic residues" evidence="1">
    <location>
        <begin position="504"/>
        <end position="516"/>
    </location>
</feature>
<feature type="compositionally biased region" description="Basic and acidic residues" evidence="1">
    <location>
        <begin position="247"/>
        <end position="258"/>
    </location>
</feature>
<feature type="compositionally biased region" description="Basic and acidic residues" evidence="1">
    <location>
        <begin position="383"/>
        <end position="399"/>
    </location>
</feature>
<proteinExistence type="predicted"/>
<dbReference type="EMBL" id="BRYA01000030">
    <property type="protein sequence ID" value="GMI33369.1"/>
    <property type="molecule type" value="Genomic_DNA"/>
</dbReference>
<keyword evidence="3" id="KW-1185">Reference proteome</keyword>
<sequence length="1547" mass="167059">MPSPRKSSPRDGGDDIEGMRVVLSAPATLASVGIGTQFSTLASRRNCFILVRERMDEDGNFGFLFTVNVDRGEGKSSSSSPTSRRRMSTSFRQLLVDRTSLISLVRAWRSGNYEEKTGGKGKSGPGGRRNEQFFDGRAVDAEMKAWIDTGVPPSRGSILRFIIWRIILSEEDPGGLALSGISTSSDRPAPVRKSSFTQPALSHVDEGSGGVGGERAKEGKGFSRRGSTSVSFVPGQEAAAADAGGGGDREGRAPETPRDYSLGDIGKGESPEIMEDYQMAVTMRPFQENTEQQPPPSPKAVNLRPFKGQSPRTSEAAVDKPPIPGPSPSPPTSSSPPGASQAAALREQQKKLAGKFPPRRNSLSVVPKDILNRTGGAFADGGPRVKVDDAPRRDARVTDGGKTLEVISKLNKGEGPKEEPERKAARMTDAGATRAAIAQLDVGEGPKEEPERKAARMTDAGATRAAIAQLDVGEGPKEEPERKAARMTDAGATRAAIAQLDVGEGPKEEPERKAARMTDAGATRAAIAQLDVGEGPKEEPERKAARMTDAGATRAAIAQLDVGEGPKEEADRRDARMTDAGATRAAIAQLDVGEGPKEEADRRDARMTDAGATRAAIAQLDVGEGPKEEADRRDARVTDNGNTMAAIAELDVGEGPKEEADRRDARMTDAGATRAAIAQLDVGEGPSESTDRRDARVTDNGNTMAAIAELDVGDGPSESTIRRDARVTDNGNTMAAISELDVGDGPSESTIRRDARITDAGASLQAISELHVGEGPQEVAERRDARFTDAGATKSAIAQLHIGEGPQEVAERRDARFTDAGATKAAIAQLHVGEGPQEVAERRDARFTDAGATKSAIAQLHVGEGAQEVAERRDARFTDAGATKAAIAQLHVGEGPQEVAERRDARFTDAGATKAAISQLHIGEGPQEVAERRDARFTDAGATKAAISQLHIGEGPQEVAERRDARFTDAGATKAAISQLHVGEGPVTEGMDRRLARTTDFGQTMEKVQQLNFSSPGKLEVDTIASAGASDVQFKDIRPSTHKTQLSNTTIKYSPHPQPSFHVPPEETMLPEVVSLDKFINSGWVDSGRAGKGTGAGSGRTRPGTAPAANIVRFPGAFDFKTTVDDSQTGEHHTYDYGTNNYDSSENLFVNIPERPKSSGRASPTTPLTAGRQAAASLDKLRFAALPTELKARQRVVQKQRYMTKMRTVSNPFGVHAGRAANGVSFGPNPHKYDVVFKDPAEKKRAKKKKMDKNFVYDRHGRRHKLVKRQDEVSSGSAKEAMMAGLHLQNAYQVLADAGKRLKGDPRPKLREWKKSGIGRQEFQEALEFVGARKLPEEGIEALWQEMREGESFNEELQDEEGNNGSISVNALLFKILHRDKLKRRLKDSFIYNKGYNFVVNKFKPYDLRESDVVKSIVSVRHVSHAFLDLRLKDVEDWEIEAICYYVSSLLGKERKIGSSKIVQVDLLVAFLRKECDAEELDFENDREAKARTTVDRGDTVTTGELTAIQRHPEKFLKSMENLQRKMERLVKKAAENDTAGRLPGLV</sequence>
<feature type="compositionally biased region" description="Basic and acidic residues" evidence="1">
    <location>
        <begin position="534"/>
        <end position="546"/>
    </location>
</feature>
<gene>
    <name evidence="2" type="ORF">TrCOL_g785</name>
</gene>
<feature type="compositionally biased region" description="Basic and acidic residues" evidence="1">
    <location>
        <begin position="654"/>
        <end position="667"/>
    </location>
</feature>
<feature type="region of interest" description="Disordered" evidence="1">
    <location>
        <begin position="179"/>
        <end position="271"/>
    </location>
</feature>
<feature type="region of interest" description="Disordered" evidence="1">
    <location>
        <begin position="1087"/>
        <end position="1108"/>
    </location>
</feature>
<dbReference type="Proteomes" id="UP001165065">
    <property type="component" value="Unassembled WGS sequence"/>
</dbReference>
<feature type="compositionally biased region" description="Pro residues" evidence="1">
    <location>
        <begin position="321"/>
        <end position="334"/>
    </location>
</feature>
<feature type="compositionally biased region" description="Basic and acidic residues" evidence="1">
    <location>
        <begin position="624"/>
        <end position="637"/>
    </location>
</feature>
<evidence type="ECO:0000313" key="2">
    <source>
        <dbReference type="EMBL" id="GMI33369.1"/>
    </source>
</evidence>
<feature type="compositionally biased region" description="Basic and acidic residues" evidence="1">
    <location>
        <begin position="564"/>
        <end position="577"/>
    </location>
</feature>